<evidence type="ECO:0000256" key="1">
    <source>
        <dbReference type="SAM" id="MobiDB-lite"/>
    </source>
</evidence>
<dbReference type="PANTHER" id="PTHR13233:SF0">
    <property type="entry name" value="MICROSPHERULE PROTEIN 1"/>
    <property type="match status" value="1"/>
</dbReference>
<dbReference type="InterPro" id="IPR037912">
    <property type="entry name" value="MCRS1"/>
</dbReference>
<evidence type="ECO:0000259" key="2">
    <source>
        <dbReference type="PROSITE" id="PS50006"/>
    </source>
</evidence>
<reference evidence="3 4" key="1">
    <citation type="submission" date="2023-09" db="EMBL/GenBank/DDBJ databases">
        <title>Nesidiocoris tenuis whole genome shotgun sequence.</title>
        <authorList>
            <person name="Shibata T."/>
            <person name="Shimoda M."/>
            <person name="Kobayashi T."/>
            <person name="Uehara T."/>
        </authorList>
    </citation>
    <scope>NUCLEOTIDE SEQUENCE [LARGE SCALE GENOMIC DNA]</scope>
    <source>
        <strain evidence="3 4">Japan</strain>
    </source>
</reference>
<dbReference type="Pfam" id="PF13325">
    <property type="entry name" value="MCRS_N"/>
    <property type="match status" value="1"/>
</dbReference>
<dbReference type="Gene3D" id="2.60.200.20">
    <property type="match status" value="1"/>
</dbReference>
<proteinExistence type="predicted"/>
<sequence length="451" mass="51062">MDLQSTSNTMDVEFPLTPTSSIDSNSIEANKRRSSSRAIRRRKFDDELVEYSVSTKELDPMAKKIPRQRTPSQSSSFYESTGSSFVNSAPLDAKRRMIPRPTSKKSRKSKPPSAQSIKDLGRWKPSDDLALITAVIQSNDLHLVHRGVKFSCKFTLQEIQNRWYALLYEPSVSKLAVTAMRNLHPDIISSIESKTLYSKDEQAILAAVKSTPPPTLPTFEELLSKNVATFHRARTAKALMAQWHLMKQYQLLDEQSGSSSADRFVVPFSNLEESINDADLVGIKDETLEDELLLIDRMEKREIRLLENETQRWQVVVDAVSGITPQEFDNQTLAVLKGRLVRYLMRSRQITIGRSTKDSVVDVDLTLEGPATKVSRQQGTIRLRNNGDFFILNEGKRPIFIDGRPILTGNKYRLNDNSVVEIAGLRFIFLINNELINVIRQEAAKMSMASQ</sequence>
<feature type="region of interest" description="Disordered" evidence="1">
    <location>
        <begin position="1"/>
        <end position="41"/>
    </location>
</feature>
<dbReference type="PROSITE" id="PS50006">
    <property type="entry name" value="FHA_DOMAIN"/>
    <property type="match status" value="1"/>
</dbReference>
<feature type="compositionally biased region" description="Polar residues" evidence="1">
    <location>
        <begin position="17"/>
        <end position="28"/>
    </location>
</feature>
<organism evidence="3 4">
    <name type="scientific">Nesidiocoris tenuis</name>
    <dbReference type="NCBI Taxonomy" id="355587"/>
    <lineage>
        <taxon>Eukaryota</taxon>
        <taxon>Metazoa</taxon>
        <taxon>Ecdysozoa</taxon>
        <taxon>Arthropoda</taxon>
        <taxon>Hexapoda</taxon>
        <taxon>Insecta</taxon>
        <taxon>Pterygota</taxon>
        <taxon>Neoptera</taxon>
        <taxon>Paraneoptera</taxon>
        <taxon>Hemiptera</taxon>
        <taxon>Heteroptera</taxon>
        <taxon>Panheteroptera</taxon>
        <taxon>Cimicomorpha</taxon>
        <taxon>Miridae</taxon>
        <taxon>Dicyphina</taxon>
        <taxon>Nesidiocoris</taxon>
    </lineage>
</organism>
<dbReference type="InterPro" id="IPR008984">
    <property type="entry name" value="SMAD_FHA_dom_sf"/>
</dbReference>
<name>A0ABN7B9R8_9HEMI</name>
<dbReference type="SMART" id="SM00240">
    <property type="entry name" value="FHA"/>
    <property type="match status" value="1"/>
</dbReference>
<protein>
    <submittedName>
        <fullName evidence="3">Microspherule protein</fullName>
    </submittedName>
</protein>
<gene>
    <name evidence="3" type="ORF">NTJ_12777</name>
</gene>
<dbReference type="SUPFAM" id="SSF49879">
    <property type="entry name" value="SMAD/FHA domain"/>
    <property type="match status" value="1"/>
</dbReference>
<dbReference type="Proteomes" id="UP001307889">
    <property type="component" value="Chromosome 11"/>
</dbReference>
<accession>A0ABN7B9R8</accession>
<feature type="compositionally biased region" description="Basic residues" evidence="1">
    <location>
        <begin position="96"/>
        <end position="110"/>
    </location>
</feature>
<evidence type="ECO:0000313" key="3">
    <source>
        <dbReference type="EMBL" id="BES99960.1"/>
    </source>
</evidence>
<dbReference type="EMBL" id="AP028919">
    <property type="protein sequence ID" value="BES99960.1"/>
    <property type="molecule type" value="Genomic_DNA"/>
</dbReference>
<dbReference type="InterPro" id="IPR025999">
    <property type="entry name" value="MCRS_N"/>
</dbReference>
<evidence type="ECO:0000313" key="4">
    <source>
        <dbReference type="Proteomes" id="UP001307889"/>
    </source>
</evidence>
<feature type="compositionally biased region" description="Basic residues" evidence="1">
    <location>
        <begin position="32"/>
        <end position="41"/>
    </location>
</feature>
<feature type="domain" description="FHA" evidence="2">
    <location>
        <begin position="350"/>
        <end position="406"/>
    </location>
</feature>
<dbReference type="Pfam" id="PF00498">
    <property type="entry name" value="FHA"/>
    <property type="match status" value="1"/>
</dbReference>
<dbReference type="InterPro" id="IPR000253">
    <property type="entry name" value="FHA_dom"/>
</dbReference>
<feature type="compositionally biased region" description="Low complexity" evidence="1">
    <location>
        <begin position="72"/>
        <end position="84"/>
    </location>
</feature>
<dbReference type="CDD" id="cd22687">
    <property type="entry name" value="FHA_MCRS1"/>
    <property type="match status" value="1"/>
</dbReference>
<keyword evidence="4" id="KW-1185">Reference proteome</keyword>
<feature type="compositionally biased region" description="Polar residues" evidence="1">
    <location>
        <begin position="1"/>
        <end position="10"/>
    </location>
</feature>
<dbReference type="PANTHER" id="PTHR13233">
    <property type="entry name" value="MICROSPHERULE PROTEIN 1"/>
    <property type="match status" value="1"/>
</dbReference>
<feature type="region of interest" description="Disordered" evidence="1">
    <location>
        <begin position="55"/>
        <end position="120"/>
    </location>
</feature>